<dbReference type="RefSeq" id="XP_012189150.1">
    <property type="nucleotide sequence ID" value="XM_012333760.1"/>
</dbReference>
<organism evidence="2 3">
    <name type="scientific">Pseudozyma hubeiensis (strain SY62)</name>
    <name type="common">Yeast</name>
    <dbReference type="NCBI Taxonomy" id="1305764"/>
    <lineage>
        <taxon>Eukaryota</taxon>
        <taxon>Fungi</taxon>
        <taxon>Dikarya</taxon>
        <taxon>Basidiomycota</taxon>
        <taxon>Ustilaginomycotina</taxon>
        <taxon>Ustilaginomycetes</taxon>
        <taxon>Ustilaginales</taxon>
        <taxon>Ustilaginaceae</taxon>
        <taxon>Pseudozyma</taxon>
    </lineage>
</organism>
<dbReference type="GeneID" id="24108429"/>
<feature type="region of interest" description="Disordered" evidence="1">
    <location>
        <begin position="73"/>
        <end position="92"/>
    </location>
</feature>
<name>R9P2E2_PSEHS</name>
<feature type="region of interest" description="Disordered" evidence="1">
    <location>
        <begin position="27"/>
        <end position="46"/>
    </location>
</feature>
<dbReference type="Proteomes" id="UP000014071">
    <property type="component" value="Unassembled WGS sequence"/>
</dbReference>
<reference evidence="3" key="1">
    <citation type="journal article" date="2013" name="Genome Announc.">
        <title>Draft genome sequence of the basidiomycetous yeast-like fungus Pseudozyma hubeiensis SY62, which produces an abundant amount of the biosurfactant mannosylerythritol lipids.</title>
        <authorList>
            <person name="Konishi M."/>
            <person name="Hatada Y."/>
            <person name="Horiuchi J."/>
        </authorList>
    </citation>
    <scope>NUCLEOTIDE SEQUENCE [LARGE SCALE GENOMIC DNA]</scope>
    <source>
        <strain evidence="3">SY62</strain>
    </source>
</reference>
<evidence type="ECO:0000256" key="1">
    <source>
        <dbReference type="SAM" id="MobiDB-lite"/>
    </source>
</evidence>
<dbReference type="EMBL" id="DF238795">
    <property type="protein sequence ID" value="GAC95563.1"/>
    <property type="molecule type" value="Genomic_DNA"/>
</dbReference>
<keyword evidence="3" id="KW-1185">Reference proteome</keyword>
<accession>R9P2E2</accession>
<proteinExistence type="predicted"/>
<dbReference type="AlphaFoldDB" id="R9P2E2"/>
<gene>
    <name evidence="2" type="ORF">PHSY_003139</name>
</gene>
<protein>
    <submittedName>
        <fullName evidence="2">Uncharacterized protein</fullName>
    </submittedName>
</protein>
<sequence>MLDLLCGSCPDFRTRYFEITRLSRSAHSESEALHRPETAMPADRDRSALSAHGKVWCHCSSVVPENGFRKCQEGNEVDVKGNAKNRIGPNRD</sequence>
<dbReference type="HOGENOM" id="CLU_2414251_0_0_1"/>
<evidence type="ECO:0000313" key="2">
    <source>
        <dbReference type="EMBL" id="GAC95563.1"/>
    </source>
</evidence>
<evidence type="ECO:0000313" key="3">
    <source>
        <dbReference type="Proteomes" id="UP000014071"/>
    </source>
</evidence>